<dbReference type="InterPro" id="IPR025676">
    <property type="entry name" value="Clr5_dom"/>
</dbReference>
<dbReference type="PANTHER" id="PTHR24189:SF50">
    <property type="entry name" value="ANKYRIN REPEAT AND SOCS BOX PROTEIN 2"/>
    <property type="match status" value="1"/>
</dbReference>
<evidence type="ECO:0000313" key="6">
    <source>
        <dbReference type="Proteomes" id="UP000800096"/>
    </source>
</evidence>
<gene>
    <name evidence="5" type="ORF">BDU57DRAFT_446827</name>
</gene>
<feature type="region of interest" description="Disordered" evidence="3">
    <location>
        <begin position="54"/>
        <end position="92"/>
    </location>
</feature>
<dbReference type="InterPro" id="IPR036770">
    <property type="entry name" value="Ankyrin_rpt-contain_sf"/>
</dbReference>
<dbReference type="SUPFAM" id="SSF48403">
    <property type="entry name" value="Ankyrin repeat"/>
    <property type="match status" value="1"/>
</dbReference>
<dbReference type="Pfam" id="PF14420">
    <property type="entry name" value="Clr5"/>
    <property type="match status" value="1"/>
</dbReference>
<dbReference type="EMBL" id="ML979134">
    <property type="protein sequence ID" value="KAF1917507.1"/>
    <property type="molecule type" value="Genomic_DNA"/>
</dbReference>
<dbReference type="OrthoDB" id="194358at2759"/>
<evidence type="ECO:0000256" key="3">
    <source>
        <dbReference type="SAM" id="MobiDB-lite"/>
    </source>
</evidence>
<keyword evidence="1" id="KW-0677">Repeat</keyword>
<reference evidence="5" key="1">
    <citation type="journal article" date="2020" name="Stud. Mycol.">
        <title>101 Dothideomycetes genomes: a test case for predicting lifestyles and emergence of pathogens.</title>
        <authorList>
            <person name="Haridas S."/>
            <person name="Albert R."/>
            <person name="Binder M."/>
            <person name="Bloem J."/>
            <person name="Labutti K."/>
            <person name="Salamov A."/>
            <person name="Andreopoulos B."/>
            <person name="Baker S."/>
            <person name="Barry K."/>
            <person name="Bills G."/>
            <person name="Bluhm B."/>
            <person name="Cannon C."/>
            <person name="Castanera R."/>
            <person name="Culley D."/>
            <person name="Daum C."/>
            <person name="Ezra D."/>
            <person name="Gonzalez J."/>
            <person name="Henrissat B."/>
            <person name="Kuo A."/>
            <person name="Liang C."/>
            <person name="Lipzen A."/>
            <person name="Lutzoni F."/>
            <person name="Magnuson J."/>
            <person name="Mondo S."/>
            <person name="Nolan M."/>
            <person name="Ohm R."/>
            <person name="Pangilinan J."/>
            <person name="Park H.-J."/>
            <person name="Ramirez L."/>
            <person name="Alfaro M."/>
            <person name="Sun H."/>
            <person name="Tritt A."/>
            <person name="Yoshinaga Y."/>
            <person name="Zwiers L.-H."/>
            <person name="Turgeon B."/>
            <person name="Goodwin S."/>
            <person name="Spatafora J."/>
            <person name="Crous P."/>
            <person name="Grigoriev I."/>
        </authorList>
    </citation>
    <scope>NUCLEOTIDE SEQUENCE</scope>
    <source>
        <strain evidence="5">HMLAC05119</strain>
    </source>
</reference>
<protein>
    <submittedName>
        <fullName evidence="5">Ankyrin repeat-containing domain protein</fullName>
    </submittedName>
</protein>
<feature type="compositionally biased region" description="Polar residues" evidence="3">
    <location>
        <begin position="718"/>
        <end position="748"/>
    </location>
</feature>
<evidence type="ECO:0000259" key="4">
    <source>
        <dbReference type="Pfam" id="PF14420"/>
    </source>
</evidence>
<dbReference type="Gene3D" id="1.25.40.20">
    <property type="entry name" value="Ankyrin repeat-containing domain"/>
    <property type="match status" value="2"/>
</dbReference>
<evidence type="ECO:0000256" key="1">
    <source>
        <dbReference type="ARBA" id="ARBA00022737"/>
    </source>
</evidence>
<name>A0A6A5QU97_AMPQU</name>
<sequence length="844" mass="94397">MTKDWDAVQDEIRELSFNQKKRLEDVKELMERNYKFRASTRAYRMKLKEWGFKRHNTRNTAPRRETGRSKSTTLSQTDENEQNERDSSATVEPMPVEFQSIEPIEPVLVAVTAGAQPRDLQAEPGGWQVVSDLANAEPAFTGLLHQTPILDSVIDPLSLTRTIATDLVMNMLGAILENDSTKLEQLLMDNNDHINDPIGMPFETPSSDFFGHPVMKQMVIGQHPGQTLLDVACGMPCSPVIWVLFSFGAKGTRHPLGTDLALHNAIKNGRSYTVQALLSSGRSEVNGVPGTTWTPLLQTVFWNHPELVRIVIRKGANLEDRGLSPRGSGYQTALELCLYRRAACYSQDTVRDKCNQILKQLLEAGADIHVAPGKGRTASAFETFIQPWQTTPLWVTKLSTVELDCLRLFVCKGANLRSPFNGCYCRSVRRTTFEHQALWHSTPDVARLIIDSLPSNAMANATCLLHEILGSCPDVKRHPADTLRDIQVLLQRGADPNLGDSNGLASLRKCIEECPAVDLVGRLQMLVNAGADPEHEDREGIQPFVLAARTFEEPLLSEVMHALVGKMRGGYRRIVDGVTRTWSSKHFPINDTPTYEQVTSSAHSTGDFHLEARDMVPEDIRETFQRAYFSIVSKKFFDTMTCTAKARMLSSQDRDEIFWIAGMRRGIDLPEYRFDQELVMALLDPQPTLDMPAQSTETSSAIRLPTSNIAADLSHTMSPRRTPWQFNPNTTTTSPQPLAHASQPQSPEHSLDDMMVPATTLIRWHNPESSGKPGDTNKIVTFVLQFECDSCNDGILLTKKEQDRHTIEHAHSNACLDEACMKRFCAVKRRGKHHVGSQDHVFAA</sequence>
<evidence type="ECO:0000313" key="5">
    <source>
        <dbReference type="EMBL" id="KAF1917507.1"/>
    </source>
</evidence>
<accession>A0A6A5QU97</accession>
<dbReference type="InterPro" id="IPR002110">
    <property type="entry name" value="Ankyrin_rpt"/>
</dbReference>
<dbReference type="Proteomes" id="UP000800096">
    <property type="component" value="Unassembled WGS sequence"/>
</dbReference>
<dbReference type="SMART" id="SM00248">
    <property type="entry name" value="ANK"/>
    <property type="match status" value="3"/>
</dbReference>
<keyword evidence="2" id="KW-0040">ANK repeat</keyword>
<dbReference type="AlphaFoldDB" id="A0A6A5QU97"/>
<feature type="region of interest" description="Disordered" evidence="3">
    <location>
        <begin position="718"/>
        <end position="751"/>
    </location>
</feature>
<evidence type="ECO:0000256" key="2">
    <source>
        <dbReference type="ARBA" id="ARBA00023043"/>
    </source>
</evidence>
<keyword evidence="6" id="KW-1185">Reference proteome</keyword>
<dbReference type="PANTHER" id="PTHR24189">
    <property type="entry name" value="MYOTROPHIN"/>
    <property type="match status" value="1"/>
</dbReference>
<organism evidence="5 6">
    <name type="scientific">Ampelomyces quisqualis</name>
    <name type="common">Powdery mildew agent</name>
    <dbReference type="NCBI Taxonomy" id="50730"/>
    <lineage>
        <taxon>Eukaryota</taxon>
        <taxon>Fungi</taxon>
        <taxon>Dikarya</taxon>
        <taxon>Ascomycota</taxon>
        <taxon>Pezizomycotina</taxon>
        <taxon>Dothideomycetes</taxon>
        <taxon>Pleosporomycetidae</taxon>
        <taxon>Pleosporales</taxon>
        <taxon>Pleosporineae</taxon>
        <taxon>Phaeosphaeriaceae</taxon>
        <taxon>Ampelomyces</taxon>
    </lineage>
</organism>
<feature type="domain" description="Clr5" evidence="4">
    <location>
        <begin position="1"/>
        <end position="53"/>
    </location>
</feature>
<proteinExistence type="predicted"/>
<dbReference type="InterPro" id="IPR050745">
    <property type="entry name" value="Multifunctional_regulatory"/>
</dbReference>